<evidence type="ECO:0008006" key="5">
    <source>
        <dbReference type="Google" id="ProtNLM"/>
    </source>
</evidence>
<evidence type="ECO:0000313" key="3">
    <source>
        <dbReference type="EMBL" id="MRV70905.1"/>
    </source>
</evidence>
<dbReference type="Pfam" id="PF02625">
    <property type="entry name" value="XdhC_CoxI"/>
    <property type="match status" value="1"/>
</dbReference>
<dbReference type="EMBL" id="WKJJ01000002">
    <property type="protein sequence ID" value="MRV70905.1"/>
    <property type="molecule type" value="Genomic_DNA"/>
</dbReference>
<protein>
    <recommendedName>
        <fullName evidence="5">XdhC family protein</fullName>
    </recommendedName>
</protein>
<sequence>MDAADIAVLKQAHAWAVAGHDAALVTVAATWGSSPRPPGSLMAIRADGLVAGSVSGGCIEDDLIAGVHTDGLDGLFDGRPAFAVRYGIDADTAHRFGLPCGGTLELVLERVGPGTRLAELLDSLQGRGLVARELHVPSGRVTLGEAGSFRPVALHGEMLTMVFGPRYRLLVIGAGQLSAYLCQVALGLGFDITVCDPRDEYTQSWDVPGVTMVHSMPDDVVQAMQPDCNTAVIALTHDPKLDDLALLEALQSPAFYVAAIGSRSNNARRRERLMLHFGLDSEQLDRLHGPAGLYIGSKTPPEIALSILAELVAAKNGVLRSVAGLPVQEAKIAIAA</sequence>
<dbReference type="InterPro" id="IPR003777">
    <property type="entry name" value="XdhC_CoxI"/>
</dbReference>
<reference evidence="3 4" key="1">
    <citation type="submission" date="2019-11" db="EMBL/GenBank/DDBJ databases">
        <title>Novel species isolated from a subtropical stream in China.</title>
        <authorList>
            <person name="Lu H."/>
        </authorList>
    </citation>
    <scope>NUCLEOTIDE SEQUENCE [LARGE SCALE GENOMIC DNA]</scope>
    <source>
        <strain evidence="3 4">FT92W</strain>
    </source>
</reference>
<dbReference type="Proteomes" id="UP000446768">
    <property type="component" value="Unassembled WGS sequence"/>
</dbReference>
<dbReference type="PANTHER" id="PTHR30388:SF4">
    <property type="entry name" value="MOLYBDENUM COFACTOR INSERTION CHAPERONE PAOD"/>
    <property type="match status" value="1"/>
</dbReference>
<evidence type="ECO:0000259" key="1">
    <source>
        <dbReference type="Pfam" id="PF02625"/>
    </source>
</evidence>
<gene>
    <name evidence="3" type="ORF">GJ700_04115</name>
</gene>
<organism evidence="3 4">
    <name type="scientific">Pseudoduganella rivuli</name>
    <dbReference type="NCBI Taxonomy" id="2666085"/>
    <lineage>
        <taxon>Bacteria</taxon>
        <taxon>Pseudomonadati</taxon>
        <taxon>Pseudomonadota</taxon>
        <taxon>Betaproteobacteria</taxon>
        <taxon>Burkholderiales</taxon>
        <taxon>Oxalobacteraceae</taxon>
        <taxon>Telluria group</taxon>
        <taxon>Pseudoduganella</taxon>
    </lineage>
</organism>
<name>A0A7X2LQ21_9BURK</name>
<dbReference type="Pfam" id="PF13478">
    <property type="entry name" value="XdhC_C"/>
    <property type="match status" value="1"/>
</dbReference>
<keyword evidence="4" id="KW-1185">Reference proteome</keyword>
<dbReference type="PANTHER" id="PTHR30388">
    <property type="entry name" value="ALDEHYDE OXIDOREDUCTASE MOLYBDENUM COFACTOR ASSEMBLY PROTEIN"/>
    <property type="match status" value="1"/>
</dbReference>
<proteinExistence type="predicted"/>
<feature type="domain" description="XdhC Rossmann" evidence="2">
    <location>
        <begin position="169"/>
        <end position="311"/>
    </location>
</feature>
<evidence type="ECO:0000313" key="4">
    <source>
        <dbReference type="Proteomes" id="UP000446768"/>
    </source>
</evidence>
<dbReference type="InterPro" id="IPR027051">
    <property type="entry name" value="XdhC_Rossmann_dom"/>
</dbReference>
<dbReference type="Gene3D" id="3.40.50.720">
    <property type="entry name" value="NAD(P)-binding Rossmann-like Domain"/>
    <property type="match status" value="1"/>
</dbReference>
<dbReference type="AlphaFoldDB" id="A0A7X2LQ21"/>
<dbReference type="RefSeq" id="WP_154371374.1">
    <property type="nucleotide sequence ID" value="NZ_WKJJ01000002.1"/>
</dbReference>
<evidence type="ECO:0000259" key="2">
    <source>
        <dbReference type="Pfam" id="PF13478"/>
    </source>
</evidence>
<dbReference type="InterPro" id="IPR052698">
    <property type="entry name" value="MoCofactor_Util/Proc"/>
</dbReference>
<feature type="domain" description="XdhC- CoxI" evidence="1">
    <location>
        <begin position="15"/>
        <end position="66"/>
    </location>
</feature>
<accession>A0A7X2LQ21</accession>
<comment type="caution">
    <text evidence="3">The sequence shown here is derived from an EMBL/GenBank/DDBJ whole genome shotgun (WGS) entry which is preliminary data.</text>
</comment>